<organism evidence="1 2">
    <name type="scientific">Russula earlei</name>
    <dbReference type="NCBI Taxonomy" id="71964"/>
    <lineage>
        <taxon>Eukaryota</taxon>
        <taxon>Fungi</taxon>
        <taxon>Dikarya</taxon>
        <taxon>Basidiomycota</taxon>
        <taxon>Agaricomycotina</taxon>
        <taxon>Agaricomycetes</taxon>
        <taxon>Russulales</taxon>
        <taxon>Russulaceae</taxon>
        <taxon>Russula</taxon>
    </lineage>
</organism>
<sequence length="471" mass="50569">MPLDDYGQCSRFPTSSDRLGWPPSFPPEPSRLDSSTQYDPLGSLAHDECIAARKALCSSFPSPFFPTNVARGVLSDGTWTTQHPSVHAFLQSPSSRPSLPSRTSAAIYSLAALHVFYNPRHPAYDAFWHPDLKESTALFVHQVITMKPSPISTAPMTWLGINDMLWQLTGMQKEYFKSQGGKTSTSPLVPTRRSLRKRKPVQSLQELSTREPSETPESPRKRTKTGRSDKGSETTSPSAFDQSDVAENNARRSELLRIKSAASAPQETRGNADATPSPLTITSSLPPETHPLAKDNVTQAGTSGTSRVRARDATRGIKTPANLPPSRSSARRARERSPSFSSGSSTAVSATGGNSKRARSSSSASSTSTTVDARAETGAGGKGKGKADIMEAEGETGEGEEEEGAGKQRSTRARRSSARETGSRPSSLRRPGGATSTRSSAETDKLAAAEPPRRTNRSVVASLRSRKSRKS</sequence>
<accession>A0ACC0UIJ7</accession>
<evidence type="ECO:0000313" key="2">
    <source>
        <dbReference type="Proteomes" id="UP001207468"/>
    </source>
</evidence>
<name>A0ACC0UIJ7_9AGAM</name>
<keyword evidence="2" id="KW-1185">Reference proteome</keyword>
<evidence type="ECO:0000313" key="1">
    <source>
        <dbReference type="EMBL" id="KAI9511155.1"/>
    </source>
</evidence>
<dbReference type="EMBL" id="JAGFNK010000026">
    <property type="protein sequence ID" value="KAI9511155.1"/>
    <property type="molecule type" value="Genomic_DNA"/>
</dbReference>
<dbReference type="Proteomes" id="UP001207468">
    <property type="component" value="Unassembled WGS sequence"/>
</dbReference>
<protein>
    <submittedName>
        <fullName evidence="1">Uncharacterized protein</fullName>
    </submittedName>
</protein>
<proteinExistence type="predicted"/>
<reference evidence="1" key="1">
    <citation type="submission" date="2021-03" db="EMBL/GenBank/DDBJ databases">
        <title>Evolutionary priming and transition to the ectomycorrhizal habit in an iconic lineage of mushroom-forming fungi: is preadaptation a requirement?</title>
        <authorList>
            <consortium name="DOE Joint Genome Institute"/>
            <person name="Looney B.P."/>
            <person name="Miyauchi S."/>
            <person name="Morin E."/>
            <person name="Drula E."/>
            <person name="Courty P.E."/>
            <person name="Chicoki N."/>
            <person name="Fauchery L."/>
            <person name="Kohler A."/>
            <person name="Kuo A."/>
            <person name="LaButti K."/>
            <person name="Pangilinan J."/>
            <person name="Lipzen A."/>
            <person name="Riley R."/>
            <person name="Andreopoulos W."/>
            <person name="He G."/>
            <person name="Johnson J."/>
            <person name="Barry K.W."/>
            <person name="Grigoriev I.V."/>
            <person name="Nagy L."/>
            <person name="Hibbett D."/>
            <person name="Henrissat B."/>
            <person name="Matheny P.B."/>
            <person name="Labbe J."/>
            <person name="Martin A.F."/>
        </authorList>
    </citation>
    <scope>NUCLEOTIDE SEQUENCE</scope>
    <source>
        <strain evidence="1">BPL698</strain>
    </source>
</reference>
<comment type="caution">
    <text evidence="1">The sequence shown here is derived from an EMBL/GenBank/DDBJ whole genome shotgun (WGS) entry which is preliminary data.</text>
</comment>
<gene>
    <name evidence="1" type="ORF">F5148DRAFT_403768</name>
</gene>